<gene>
    <name evidence="1" type="ORF">MUN86_13595</name>
</gene>
<organism evidence="1 2">
    <name type="scientific">Hymenobacter volaticus</name>
    <dbReference type="NCBI Taxonomy" id="2932254"/>
    <lineage>
        <taxon>Bacteria</taxon>
        <taxon>Pseudomonadati</taxon>
        <taxon>Bacteroidota</taxon>
        <taxon>Cytophagia</taxon>
        <taxon>Cytophagales</taxon>
        <taxon>Hymenobacteraceae</taxon>
        <taxon>Hymenobacter</taxon>
    </lineage>
</organism>
<accession>A0ABY4G1A1</accession>
<name>A0ABY4G1A1_9BACT</name>
<dbReference type="EMBL" id="CP095061">
    <property type="protein sequence ID" value="UOQ64611.1"/>
    <property type="molecule type" value="Genomic_DNA"/>
</dbReference>
<evidence type="ECO:0000313" key="2">
    <source>
        <dbReference type="Proteomes" id="UP000830401"/>
    </source>
</evidence>
<keyword evidence="2" id="KW-1185">Reference proteome</keyword>
<dbReference type="Proteomes" id="UP000830401">
    <property type="component" value="Chromosome"/>
</dbReference>
<dbReference type="RefSeq" id="WP_245118491.1">
    <property type="nucleotide sequence ID" value="NZ_CP095061.1"/>
</dbReference>
<protein>
    <submittedName>
        <fullName evidence="1">Uncharacterized protein</fullName>
    </submittedName>
</protein>
<reference evidence="1" key="1">
    <citation type="submission" date="2022-04" db="EMBL/GenBank/DDBJ databases">
        <title>Hymenobacter sp. isolated from the air.</title>
        <authorList>
            <person name="Won M."/>
            <person name="Lee C.-M."/>
            <person name="Woen H.-Y."/>
            <person name="Kwon S.-W."/>
        </authorList>
    </citation>
    <scope>NUCLEOTIDE SEQUENCE</scope>
    <source>
        <strain evidence="1">5420S-77</strain>
    </source>
</reference>
<sequence>MKEYFRFNSGIHNFWPLYETIKAYYPLGILESESDAITLHETYPGYQQIASIIEDNLFDAKNYQERWGSFNKFLRKKFKRKISGSINTFSPCFSGCLTLEESDTPTYLVAKEIHFVISLLGPYYTLYGVDSSTLMLALDHKRANSLGIDQARYPTIHAITVSPHLEYEAAFLQLKHKIVEWFPNYKFVPYAIHQMRLRGLSTNSVNPKGKNQIFCALFKPDLAPNLPTRGDKWYGFAEWPQEKVPTSEDERNQQLQAAQEEKNRQLLEAHIQRQSAGSVLEVSIHKVWKFKTAKQLPGEGHGIGMMSLEMFDTLDLIDPNELLYTTQEAGPVKSSLYSIVGNVLSIHSWDVHLGSYFRFLVTDLSASQLRLILHLDFVKGRKILKGNIVELLLELQE</sequence>
<proteinExistence type="predicted"/>
<evidence type="ECO:0000313" key="1">
    <source>
        <dbReference type="EMBL" id="UOQ64611.1"/>
    </source>
</evidence>